<dbReference type="Proteomes" id="UP001064048">
    <property type="component" value="Chromosome 11"/>
</dbReference>
<keyword evidence="2" id="KW-1185">Reference proteome</keyword>
<evidence type="ECO:0000313" key="1">
    <source>
        <dbReference type="EMBL" id="KAI8425146.1"/>
    </source>
</evidence>
<dbReference type="EMBL" id="CM046111">
    <property type="protein sequence ID" value="KAI8425146.1"/>
    <property type="molecule type" value="Genomic_DNA"/>
</dbReference>
<name>A0ACC0JMA5_CHOFU</name>
<organism evidence="1 2">
    <name type="scientific">Choristoneura fumiferana</name>
    <name type="common">Spruce budworm moth</name>
    <name type="synonym">Archips fumiferana</name>
    <dbReference type="NCBI Taxonomy" id="7141"/>
    <lineage>
        <taxon>Eukaryota</taxon>
        <taxon>Metazoa</taxon>
        <taxon>Ecdysozoa</taxon>
        <taxon>Arthropoda</taxon>
        <taxon>Hexapoda</taxon>
        <taxon>Insecta</taxon>
        <taxon>Pterygota</taxon>
        <taxon>Neoptera</taxon>
        <taxon>Endopterygota</taxon>
        <taxon>Lepidoptera</taxon>
        <taxon>Glossata</taxon>
        <taxon>Ditrysia</taxon>
        <taxon>Tortricoidea</taxon>
        <taxon>Tortricidae</taxon>
        <taxon>Tortricinae</taxon>
        <taxon>Choristoneura</taxon>
    </lineage>
</organism>
<evidence type="ECO:0000313" key="2">
    <source>
        <dbReference type="Proteomes" id="UP001064048"/>
    </source>
</evidence>
<reference evidence="1 2" key="1">
    <citation type="journal article" date="2022" name="Genome Biol. Evol.">
        <title>The Spruce Budworm Genome: Reconstructing the Evolutionary History of Antifreeze Proteins.</title>
        <authorList>
            <person name="Beliveau C."/>
            <person name="Gagne P."/>
            <person name="Picq S."/>
            <person name="Vernygora O."/>
            <person name="Keeling C.I."/>
            <person name="Pinkney K."/>
            <person name="Doucet D."/>
            <person name="Wen F."/>
            <person name="Johnston J.S."/>
            <person name="Maaroufi H."/>
            <person name="Boyle B."/>
            <person name="Laroche J."/>
            <person name="Dewar K."/>
            <person name="Juretic N."/>
            <person name="Blackburn G."/>
            <person name="Nisole A."/>
            <person name="Brunet B."/>
            <person name="Brandao M."/>
            <person name="Lumley L."/>
            <person name="Duan J."/>
            <person name="Quan G."/>
            <person name="Lucarotti C.J."/>
            <person name="Roe A.D."/>
            <person name="Sperling F.A.H."/>
            <person name="Levesque R.C."/>
            <person name="Cusson M."/>
        </authorList>
    </citation>
    <scope>NUCLEOTIDE SEQUENCE [LARGE SCALE GENOMIC DNA]</scope>
    <source>
        <strain evidence="1">Glfc:IPQL:Cfum</strain>
    </source>
</reference>
<proteinExistence type="predicted"/>
<protein>
    <submittedName>
        <fullName evidence="1">Uncharacterized protein</fullName>
    </submittedName>
</protein>
<sequence>MVPARPLHSRPLNELSWGVCVPASCGPGSVERLLATMLARSHLSSAGMRARIKITEDCQIQDQPRAAFMAILTAAALLGTYLNSRRDKTEPKTWMMVFFVCAVYPYTGSGPLWPRGIAADTDQCRKNWWLSLLMLNNYIDSENICIVVSWYIPADFHCFCVSVLLYWLYKRCPRLAGASAVVITIIAIILPGVINYVYDMPAVQLFTYEFVSNPRASEHFHLTYIKSHTRAGAFIVGFMSGLIFIKTYRENSPKISKKWSILGSITALVIMLVVMVMGTTFIWRSYHRLEGAIYAALNRPIWTCGVAMLVLCCALGHVPLVKSFLCWYPWVPLSRLSYGLYLTHSLLISRNVFTTRNSQDNDYPELLIAAVGVIVFGCLAALVIWLLAEAPANNLLALLLRPSSRTTKEASEEKLPDTRNTSIDSLPSSSRGHLRDNLPTNITFSSKM</sequence>
<accession>A0ACC0JMA5</accession>
<comment type="caution">
    <text evidence="1">The sequence shown here is derived from an EMBL/GenBank/DDBJ whole genome shotgun (WGS) entry which is preliminary data.</text>
</comment>
<gene>
    <name evidence="1" type="ORF">MSG28_006980</name>
</gene>